<dbReference type="GeneID" id="9591710"/>
<evidence type="ECO:0000313" key="2">
    <source>
        <dbReference type="EMBL" id="EFI93035.1"/>
    </source>
</evidence>
<sequence length="173" mass="18574">MFASALALLATVAFANGAAVKSLKPDADPVQGQGNWTLHAIAPTKVILDDSPVPTLSSISASLVSGELKMYCPYPDYRALLVPVEGTDPTQYTFEFAKADAELAEGSITDGWTQSDLTDDYKFPDLQKVANSKAGEGVFDMTSANFDFPSLTWKPAKGRGYEVVLDYAHEPTC</sequence>
<organism evidence="3">
    <name type="scientific">Schizophyllum commune (strain H4-8 / FGSC 9210)</name>
    <name type="common">Split gill fungus</name>
    <dbReference type="NCBI Taxonomy" id="578458"/>
    <lineage>
        <taxon>Eukaryota</taxon>
        <taxon>Fungi</taxon>
        <taxon>Dikarya</taxon>
        <taxon>Basidiomycota</taxon>
        <taxon>Agaricomycotina</taxon>
        <taxon>Agaricomycetes</taxon>
        <taxon>Agaricomycetidae</taxon>
        <taxon>Agaricales</taxon>
        <taxon>Schizophyllaceae</taxon>
        <taxon>Schizophyllum</taxon>
    </lineage>
</organism>
<dbReference type="AlphaFoldDB" id="D8QEY7"/>
<proteinExistence type="predicted"/>
<keyword evidence="3" id="KW-1185">Reference proteome</keyword>
<dbReference type="KEGG" id="scm:SCHCO_02552312"/>
<dbReference type="HOGENOM" id="CLU_127819_0_0_1"/>
<evidence type="ECO:0000313" key="3">
    <source>
        <dbReference type="Proteomes" id="UP000007431"/>
    </source>
</evidence>
<dbReference type="EMBL" id="GL377311">
    <property type="protein sequence ID" value="EFI93035.1"/>
    <property type="molecule type" value="Genomic_DNA"/>
</dbReference>
<reference evidence="2 3" key="1">
    <citation type="journal article" date="2010" name="Nat. Biotechnol.">
        <title>Genome sequence of the model mushroom Schizophyllum commune.</title>
        <authorList>
            <person name="Ohm R.A."/>
            <person name="de Jong J.F."/>
            <person name="Lugones L.G."/>
            <person name="Aerts A."/>
            <person name="Kothe E."/>
            <person name="Stajich J.E."/>
            <person name="de Vries R.P."/>
            <person name="Record E."/>
            <person name="Levasseur A."/>
            <person name="Baker S.E."/>
            <person name="Bartholomew K.A."/>
            <person name="Coutinho P.M."/>
            <person name="Erdmann S."/>
            <person name="Fowler T.J."/>
            <person name="Gathman A.C."/>
            <person name="Lombard V."/>
            <person name="Henrissat B."/>
            <person name="Knabe N."/>
            <person name="Kuees U."/>
            <person name="Lilly W.W."/>
            <person name="Lindquist E."/>
            <person name="Lucas S."/>
            <person name="Magnuson J.K."/>
            <person name="Piumi F."/>
            <person name="Raudaskoski M."/>
            <person name="Salamov A."/>
            <person name="Schmutz J."/>
            <person name="Schwarze F.W.M.R."/>
            <person name="vanKuyk P.A."/>
            <person name="Horton J.S."/>
            <person name="Grigoriev I.V."/>
            <person name="Woesten H.A.B."/>
        </authorList>
    </citation>
    <scope>NUCLEOTIDE SEQUENCE [LARGE SCALE GENOMIC DNA]</scope>
    <source>
        <strain evidence="3">H4-8 / FGSC 9210</strain>
    </source>
</reference>
<keyword evidence="1" id="KW-0732">Signal</keyword>
<gene>
    <name evidence="2" type="ORF">SCHCODRAFT_237269</name>
</gene>
<accession>D8QEY7</accession>
<dbReference type="InParanoid" id="D8QEY7"/>
<feature type="signal peptide" evidence="1">
    <location>
        <begin position="1"/>
        <end position="17"/>
    </location>
</feature>
<protein>
    <submittedName>
        <fullName evidence="2">Uncharacterized protein</fullName>
    </submittedName>
</protein>
<feature type="chain" id="PRO_5003120874" evidence="1">
    <location>
        <begin position="18"/>
        <end position="173"/>
    </location>
</feature>
<evidence type="ECO:0000256" key="1">
    <source>
        <dbReference type="SAM" id="SignalP"/>
    </source>
</evidence>
<dbReference type="Proteomes" id="UP000007431">
    <property type="component" value="Unassembled WGS sequence"/>
</dbReference>
<dbReference type="RefSeq" id="XP_003027938.1">
    <property type="nucleotide sequence ID" value="XM_003027892.1"/>
</dbReference>
<dbReference type="OrthoDB" id="10272490at2759"/>
<name>D8QEY7_SCHCM</name>
<dbReference type="VEuPathDB" id="FungiDB:SCHCODRAFT_02552312"/>